<organism evidence="2 3">
    <name type="scientific">Dendrobium catenatum</name>
    <dbReference type="NCBI Taxonomy" id="906689"/>
    <lineage>
        <taxon>Eukaryota</taxon>
        <taxon>Viridiplantae</taxon>
        <taxon>Streptophyta</taxon>
        <taxon>Embryophyta</taxon>
        <taxon>Tracheophyta</taxon>
        <taxon>Spermatophyta</taxon>
        <taxon>Magnoliopsida</taxon>
        <taxon>Liliopsida</taxon>
        <taxon>Asparagales</taxon>
        <taxon>Orchidaceae</taxon>
        <taxon>Epidendroideae</taxon>
        <taxon>Malaxideae</taxon>
        <taxon>Dendrobiinae</taxon>
        <taxon>Dendrobium</taxon>
    </lineage>
</organism>
<accession>A0A2I0VV77</accession>
<keyword evidence="3" id="KW-1185">Reference proteome</keyword>
<feature type="domain" description="DUF4283" evidence="1">
    <location>
        <begin position="64"/>
        <end position="140"/>
    </location>
</feature>
<reference evidence="2 3" key="1">
    <citation type="journal article" date="2016" name="Sci. Rep.">
        <title>The Dendrobium catenatum Lindl. genome sequence provides insights into polysaccharide synthase, floral development and adaptive evolution.</title>
        <authorList>
            <person name="Zhang G.Q."/>
            <person name="Xu Q."/>
            <person name="Bian C."/>
            <person name="Tsai W.C."/>
            <person name="Yeh C.M."/>
            <person name="Liu K.W."/>
            <person name="Yoshida K."/>
            <person name="Zhang L.S."/>
            <person name="Chang S.B."/>
            <person name="Chen F."/>
            <person name="Shi Y."/>
            <person name="Su Y.Y."/>
            <person name="Zhang Y.Q."/>
            <person name="Chen L.J."/>
            <person name="Yin Y."/>
            <person name="Lin M."/>
            <person name="Huang H."/>
            <person name="Deng H."/>
            <person name="Wang Z.W."/>
            <person name="Zhu S.L."/>
            <person name="Zhao X."/>
            <person name="Deng C."/>
            <person name="Niu S.C."/>
            <person name="Huang J."/>
            <person name="Wang M."/>
            <person name="Liu G.H."/>
            <person name="Yang H.J."/>
            <person name="Xiao X.J."/>
            <person name="Hsiao Y.Y."/>
            <person name="Wu W.L."/>
            <person name="Chen Y.Y."/>
            <person name="Mitsuda N."/>
            <person name="Ohme-Takagi M."/>
            <person name="Luo Y.B."/>
            <person name="Van de Peer Y."/>
            <person name="Liu Z.J."/>
        </authorList>
    </citation>
    <scope>NUCLEOTIDE SEQUENCE [LARGE SCALE GENOMIC DNA]</scope>
    <source>
        <tissue evidence="2">The whole plant</tissue>
    </source>
</reference>
<evidence type="ECO:0000259" key="1">
    <source>
        <dbReference type="Pfam" id="PF14111"/>
    </source>
</evidence>
<dbReference type="PANTHER" id="PTHR31286">
    <property type="entry name" value="GLYCINE-RICH CELL WALL STRUCTURAL PROTEIN 1.8-LIKE"/>
    <property type="match status" value="1"/>
</dbReference>
<dbReference type="InterPro" id="IPR025558">
    <property type="entry name" value="DUF4283"/>
</dbReference>
<dbReference type="EMBL" id="KZ503207">
    <property type="protein sequence ID" value="PKU67310.1"/>
    <property type="molecule type" value="Genomic_DNA"/>
</dbReference>
<name>A0A2I0VV77_9ASPA</name>
<dbReference type="PANTHER" id="PTHR31286:SF180">
    <property type="entry name" value="OS10G0362600 PROTEIN"/>
    <property type="match status" value="1"/>
</dbReference>
<proteinExistence type="predicted"/>
<evidence type="ECO:0000313" key="2">
    <source>
        <dbReference type="EMBL" id="PKU67310.1"/>
    </source>
</evidence>
<gene>
    <name evidence="2" type="ORF">MA16_Dca022755</name>
</gene>
<dbReference type="Pfam" id="PF14111">
    <property type="entry name" value="DUF4283"/>
    <property type="match status" value="1"/>
</dbReference>
<dbReference type="Proteomes" id="UP000233837">
    <property type="component" value="Unassembled WGS sequence"/>
</dbReference>
<sequence>MRRMAPNLVDHGFLGVSSSSRSFLQALSGSSSSNEFPKLKVSSFRGMPSLWISDDEIMALAKPLQFALVGFFPTKRPSLESIRKFFFNLKLTGDVSVTLLDSSHVLIKLEQDLDYCRIFCHRSYLVFNCFMKITKWSPFVEIGIESPEIPIWVSFPSLRPHLFSPKILHGLASIFGKPLKIDTATAVGSRPSLARVLVELDITKVYPDRIWLGSEKLGYVQNVVMEEFPVFCSACHCFGHAVGECRNKAVVLDASVLPKTVLPNAKIVSPVIVEPLDGQQNAVIVPTSVNFNLDREESVVPNDGIVDSEPVSKVLSPNALPFIPPALDLEGSLDGCLVNSMVSNQLLGGEAVQSVVSVVNAPLCVELVDPIRNPLLAERPVGNVTHVIPACGVDGFGPLVETLPESDLVPEGSEFVVSNPSFHTSVPGECGGGVVVGLVESVRVQNNVVNVDAKVGDQGFVPDLQDLVINSQNLVNVPVKISDGISRTNADWLNNSSEVDSDSESYSDFGEEFKLVRGKNIKFATRGKFWNRGGRRR</sequence>
<protein>
    <recommendedName>
        <fullName evidence="1">DUF4283 domain-containing protein</fullName>
    </recommendedName>
</protein>
<dbReference type="AlphaFoldDB" id="A0A2I0VV77"/>
<reference evidence="2 3" key="2">
    <citation type="journal article" date="2017" name="Nature">
        <title>The Apostasia genome and the evolution of orchids.</title>
        <authorList>
            <person name="Zhang G.Q."/>
            <person name="Liu K.W."/>
            <person name="Li Z."/>
            <person name="Lohaus R."/>
            <person name="Hsiao Y.Y."/>
            <person name="Niu S.C."/>
            <person name="Wang J.Y."/>
            <person name="Lin Y.C."/>
            <person name="Xu Q."/>
            <person name="Chen L.J."/>
            <person name="Yoshida K."/>
            <person name="Fujiwara S."/>
            <person name="Wang Z.W."/>
            <person name="Zhang Y.Q."/>
            <person name="Mitsuda N."/>
            <person name="Wang M."/>
            <person name="Liu G.H."/>
            <person name="Pecoraro L."/>
            <person name="Huang H.X."/>
            <person name="Xiao X.J."/>
            <person name="Lin M."/>
            <person name="Wu X.Y."/>
            <person name="Wu W.L."/>
            <person name="Chen Y.Y."/>
            <person name="Chang S.B."/>
            <person name="Sakamoto S."/>
            <person name="Ohme-Takagi M."/>
            <person name="Yagi M."/>
            <person name="Zeng S.J."/>
            <person name="Shen C.Y."/>
            <person name="Yeh C.M."/>
            <person name="Luo Y.B."/>
            <person name="Tsai W.C."/>
            <person name="Van de Peer Y."/>
            <person name="Liu Z.J."/>
        </authorList>
    </citation>
    <scope>NUCLEOTIDE SEQUENCE [LARGE SCALE GENOMIC DNA]</scope>
    <source>
        <tissue evidence="2">The whole plant</tissue>
    </source>
</reference>
<dbReference type="InterPro" id="IPR040256">
    <property type="entry name" value="At4g02000-like"/>
</dbReference>
<evidence type="ECO:0000313" key="3">
    <source>
        <dbReference type="Proteomes" id="UP000233837"/>
    </source>
</evidence>